<keyword evidence="1" id="KW-0472">Membrane</keyword>
<dbReference type="AlphaFoldDB" id="J3EYV0"/>
<evidence type="ECO:0000313" key="3">
    <source>
        <dbReference type="Proteomes" id="UP000007813"/>
    </source>
</evidence>
<accession>J3EYV0</accession>
<dbReference type="EMBL" id="ALJD01000003">
    <property type="protein sequence ID" value="EJN60622.1"/>
    <property type="molecule type" value="Genomic_DNA"/>
</dbReference>
<feature type="transmembrane region" description="Helical" evidence="1">
    <location>
        <begin position="15"/>
        <end position="41"/>
    </location>
</feature>
<reference evidence="2 3" key="1">
    <citation type="journal article" date="2012" name="J. Bacteriol.">
        <title>Draft Genome Sequence of the Extremely Halophilic Archaeon Halogranum salarium B-1T.</title>
        <authorList>
            <person name="Kim K.K."/>
            <person name="Lee K.C."/>
            <person name="Lee J.S."/>
        </authorList>
    </citation>
    <scope>NUCLEOTIDE SEQUENCE [LARGE SCALE GENOMIC DNA]</scope>
    <source>
        <strain evidence="2 3">B-1</strain>
    </source>
</reference>
<protein>
    <submittedName>
        <fullName evidence="2">Uncharacterized protein</fullName>
    </submittedName>
</protein>
<name>J3EYV0_9EURY</name>
<keyword evidence="1" id="KW-1133">Transmembrane helix</keyword>
<dbReference type="Proteomes" id="UP000007813">
    <property type="component" value="Unassembled WGS sequence"/>
</dbReference>
<comment type="caution">
    <text evidence="2">The sequence shown here is derived from an EMBL/GenBank/DDBJ whole genome shotgun (WGS) entry which is preliminary data.</text>
</comment>
<sequence>MVSLLPLQIPGGPELLIILLTLLFTAVLALALPAVIAYVVYRHLSRKNSYDERIHALETEVEELRRRVD</sequence>
<evidence type="ECO:0000256" key="1">
    <source>
        <dbReference type="SAM" id="Phobius"/>
    </source>
</evidence>
<gene>
    <name evidence="2" type="ORF">HSB1_12250</name>
</gene>
<evidence type="ECO:0000313" key="2">
    <source>
        <dbReference type="EMBL" id="EJN60622.1"/>
    </source>
</evidence>
<dbReference type="RefSeq" id="WP_009366340.1">
    <property type="nucleotide sequence ID" value="NZ_ALJD01000003.1"/>
</dbReference>
<keyword evidence="1" id="KW-0812">Transmembrane</keyword>
<proteinExistence type="predicted"/>
<organism evidence="2 3">
    <name type="scientific">Halogranum salarium B-1</name>
    <dbReference type="NCBI Taxonomy" id="1210908"/>
    <lineage>
        <taxon>Archaea</taxon>
        <taxon>Methanobacteriati</taxon>
        <taxon>Methanobacteriota</taxon>
        <taxon>Stenosarchaea group</taxon>
        <taxon>Halobacteria</taxon>
        <taxon>Halobacteriales</taxon>
        <taxon>Haloferacaceae</taxon>
    </lineage>
</organism>